<dbReference type="PANTHER" id="PTHR30417:SF1">
    <property type="entry name" value="N-ACETYLMURAMOYL-L-ALANINE AMIDASE AMID"/>
    <property type="match status" value="1"/>
</dbReference>
<evidence type="ECO:0000256" key="1">
    <source>
        <dbReference type="ARBA" id="ARBA00001561"/>
    </source>
</evidence>
<proteinExistence type="predicted"/>
<keyword evidence="7" id="KW-1185">Reference proteome</keyword>
<dbReference type="SUPFAM" id="SSF55846">
    <property type="entry name" value="N-acetylmuramoyl-L-alanine amidase-like"/>
    <property type="match status" value="1"/>
</dbReference>
<dbReference type="GO" id="GO:0009254">
    <property type="term" value="P:peptidoglycan turnover"/>
    <property type="evidence" value="ECO:0007669"/>
    <property type="project" value="TreeGrafter"/>
</dbReference>
<dbReference type="CDD" id="cd06583">
    <property type="entry name" value="PGRP"/>
    <property type="match status" value="1"/>
</dbReference>
<dbReference type="SMART" id="SM00644">
    <property type="entry name" value="Ami_2"/>
    <property type="match status" value="1"/>
</dbReference>
<dbReference type="InterPro" id="IPR036505">
    <property type="entry name" value="Amidase/PGRP_sf"/>
</dbReference>
<dbReference type="RefSeq" id="WP_068448662.1">
    <property type="nucleotide sequence ID" value="NZ_CP150660.1"/>
</dbReference>
<organism evidence="6 7">
    <name type="scientific">Polaribacter atrinae</name>
    <dbReference type="NCBI Taxonomy" id="1333662"/>
    <lineage>
        <taxon>Bacteria</taxon>
        <taxon>Pseudomonadati</taxon>
        <taxon>Bacteroidota</taxon>
        <taxon>Flavobacteriia</taxon>
        <taxon>Flavobacteriales</taxon>
        <taxon>Flavobacteriaceae</taxon>
    </lineage>
</organism>
<comment type="catalytic activity">
    <reaction evidence="1">
        <text>Hydrolyzes the link between N-acetylmuramoyl residues and L-amino acid residues in certain cell-wall glycopeptides.</text>
        <dbReference type="EC" id="3.5.1.28"/>
    </reaction>
</comment>
<evidence type="ECO:0000313" key="7">
    <source>
        <dbReference type="Proteomes" id="UP000076923"/>
    </source>
</evidence>
<feature type="domain" description="N-acetylmuramoyl-L-alanine amidase" evidence="5">
    <location>
        <begin position="45"/>
        <end position="196"/>
    </location>
</feature>
<evidence type="ECO:0000259" key="5">
    <source>
        <dbReference type="SMART" id="SM00644"/>
    </source>
</evidence>
<dbReference type="STRING" id="1333662.LPB303_05290"/>
<dbReference type="Gene3D" id="3.40.80.10">
    <property type="entry name" value="Peptidoglycan recognition protein-like"/>
    <property type="match status" value="1"/>
</dbReference>
<gene>
    <name evidence="6" type="ORF">LPB303_05290</name>
</gene>
<keyword evidence="3" id="KW-0378">Hydrolase</keyword>
<protein>
    <recommendedName>
        <fullName evidence="2">N-acetylmuramoyl-L-alanine amidase</fullName>
        <ecNumber evidence="2">3.5.1.28</ecNumber>
    </recommendedName>
</protein>
<dbReference type="Pfam" id="PF01510">
    <property type="entry name" value="Amidase_2"/>
    <property type="match status" value="1"/>
</dbReference>
<comment type="caution">
    <text evidence="6">The sequence shown here is derived from an EMBL/GenBank/DDBJ whole genome shotgun (WGS) entry which is preliminary data.</text>
</comment>
<dbReference type="OrthoDB" id="9794842at2"/>
<dbReference type="InterPro" id="IPR051206">
    <property type="entry name" value="NAMLAA_amidase_2"/>
</dbReference>
<evidence type="ECO:0000313" key="6">
    <source>
        <dbReference type="EMBL" id="OAD45702.1"/>
    </source>
</evidence>
<dbReference type="PROSITE" id="PS51257">
    <property type="entry name" value="PROKAR_LIPOPROTEIN"/>
    <property type="match status" value="1"/>
</dbReference>
<reference evidence="6 7" key="1">
    <citation type="submission" date="2016-02" db="EMBL/GenBank/DDBJ databases">
        <title>Draft genome sequence of Polaribacter atrinae KACC17473.</title>
        <authorList>
            <person name="Shin S.-K."/>
            <person name="Yi H."/>
        </authorList>
    </citation>
    <scope>NUCLEOTIDE SEQUENCE [LARGE SCALE GENOMIC DNA]</scope>
    <source>
        <strain evidence="6 7">KACC 17473</strain>
    </source>
</reference>
<dbReference type="AlphaFoldDB" id="A0A176TCV7"/>
<dbReference type="Proteomes" id="UP000076923">
    <property type="component" value="Unassembled WGS sequence"/>
</dbReference>
<dbReference type="GO" id="GO:0008745">
    <property type="term" value="F:N-acetylmuramoyl-L-alanine amidase activity"/>
    <property type="evidence" value="ECO:0007669"/>
    <property type="project" value="UniProtKB-EC"/>
</dbReference>
<dbReference type="InterPro" id="IPR002502">
    <property type="entry name" value="Amidase_domain"/>
</dbReference>
<evidence type="ECO:0000256" key="4">
    <source>
        <dbReference type="ARBA" id="ARBA00023316"/>
    </source>
</evidence>
<dbReference type="EMBL" id="LVWE01000010">
    <property type="protein sequence ID" value="OAD45702.1"/>
    <property type="molecule type" value="Genomic_DNA"/>
</dbReference>
<dbReference type="GO" id="GO:0071555">
    <property type="term" value="P:cell wall organization"/>
    <property type="evidence" value="ECO:0007669"/>
    <property type="project" value="UniProtKB-KW"/>
</dbReference>
<dbReference type="EC" id="3.5.1.28" evidence="2"/>
<sequence>MKKIYLLLLLISIVACKEDLKIIDKPIEFGELREQLTLEYLESHYGIVQDAPIITPKMVVIHWTAIPTLEKSFGAFVNTKIGSHRTKINTASQLNVSSQFLVDLDGTIYRLMPENFMARHVIGLNHCAIGIENVGGTESTPLTEKQLEANIWLVTYLKKKYDIDYVIGHYEYTNFENHDLWLEKDNGYRTLKTDPRKDFLMKIKSATKELGFKEVPVKE</sequence>
<evidence type="ECO:0000256" key="2">
    <source>
        <dbReference type="ARBA" id="ARBA00011901"/>
    </source>
</evidence>
<dbReference type="GO" id="GO:0009253">
    <property type="term" value="P:peptidoglycan catabolic process"/>
    <property type="evidence" value="ECO:0007669"/>
    <property type="project" value="InterPro"/>
</dbReference>
<accession>A0A176TCV7</accession>
<evidence type="ECO:0000256" key="3">
    <source>
        <dbReference type="ARBA" id="ARBA00022801"/>
    </source>
</evidence>
<keyword evidence="4" id="KW-0961">Cell wall biogenesis/degradation</keyword>
<name>A0A176TCV7_9FLAO</name>
<dbReference type="PANTHER" id="PTHR30417">
    <property type="entry name" value="N-ACETYLMURAMOYL-L-ALANINE AMIDASE AMID"/>
    <property type="match status" value="1"/>
</dbReference>